<reference evidence="3 4" key="1">
    <citation type="submission" date="2021-03" db="EMBL/GenBank/DDBJ databases">
        <title>Sequencing the genomes of 1000 actinobacteria strains.</title>
        <authorList>
            <person name="Klenk H.-P."/>
        </authorList>
    </citation>
    <scope>NUCLEOTIDE SEQUENCE [LARGE SCALE GENOMIC DNA]</scope>
    <source>
        <strain evidence="3 4">DSM 14566</strain>
    </source>
</reference>
<dbReference type="InterPro" id="IPR025948">
    <property type="entry name" value="HTH-like_dom"/>
</dbReference>
<accession>A0ABS4X3A8</accession>
<comment type="function">
    <text evidence="1">Involved in the transposition of the insertion sequence.</text>
</comment>
<comment type="caution">
    <text evidence="3">The sequence shown here is derived from an EMBL/GenBank/DDBJ whole genome shotgun (WGS) entry which is preliminary data.</text>
</comment>
<feature type="non-terminal residue" evidence="3">
    <location>
        <position position="1"/>
    </location>
</feature>
<dbReference type="NCBIfam" id="NF033516">
    <property type="entry name" value="transpos_IS3"/>
    <property type="match status" value="1"/>
</dbReference>
<dbReference type="InterPro" id="IPR050900">
    <property type="entry name" value="Transposase_IS3/IS150/IS904"/>
</dbReference>
<organism evidence="3 4">
    <name type="scientific">Brachybacterium sacelli</name>
    <dbReference type="NCBI Taxonomy" id="173364"/>
    <lineage>
        <taxon>Bacteria</taxon>
        <taxon>Bacillati</taxon>
        <taxon>Actinomycetota</taxon>
        <taxon>Actinomycetes</taxon>
        <taxon>Micrococcales</taxon>
        <taxon>Dermabacteraceae</taxon>
        <taxon>Brachybacterium</taxon>
    </lineage>
</organism>
<keyword evidence="4" id="KW-1185">Reference proteome</keyword>
<dbReference type="InterPro" id="IPR048020">
    <property type="entry name" value="Transpos_IS3"/>
</dbReference>
<dbReference type="InterPro" id="IPR012337">
    <property type="entry name" value="RNaseH-like_sf"/>
</dbReference>
<dbReference type="SUPFAM" id="SSF53098">
    <property type="entry name" value="Ribonuclease H-like"/>
    <property type="match status" value="1"/>
</dbReference>
<gene>
    <name evidence="3" type="ORF">JOF43_002867</name>
</gene>
<dbReference type="EMBL" id="JAGIOD010000002">
    <property type="protein sequence ID" value="MBP2382878.1"/>
    <property type="molecule type" value="Genomic_DNA"/>
</dbReference>
<dbReference type="RefSeq" id="WP_209903353.1">
    <property type="nucleotide sequence ID" value="NZ_JAGIOD010000002.1"/>
</dbReference>
<dbReference type="Pfam" id="PF13276">
    <property type="entry name" value="HTH_21"/>
    <property type="match status" value="1"/>
</dbReference>
<dbReference type="Proteomes" id="UP001519290">
    <property type="component" value="Unassembled WGS sequence"/>
</dbReference>
<dbReference type="Pfam" id="PF13333">
    <property type="entry name" value="rve_2"/>
    <property type="match status" value="1"/>
</dbReference>
<evidence type="ECO:0000256" key="1">
    <source>
        <dbReference type="ARBA" id="ARBA00002286"/>
    </source>
</evidence>
<dbReference type="PANTHER" id="PTHR46889">
    <property type="entry name" value="TRANSPOSASE INSF FOR INSERTION SEQUENCE IS3B-RELATED"/>
    <property type="match status" value="1"/>
</dbReference>
<feature type="domain" description="Integrase catalytic" evidence="2">
    <location>
        <begin position="129"/>
        <end position="296"/>
    </location>
</feature>
<dbReference type="PANTHER" id="PTHR46889:SF4">
    <property type="entry name" value="TRANSPOSASE INSO FOR INSERTION SEQUENCE ELEMENT IS911B-RELATED"/>
    <property type="match status" value="1"/>
</dbReference>
<dbReference type="InterPro" id="IPR036397">
    <property type="entry name" value="RNaseH_sf"/>
</dbReference>
<name>A0ABS4X3A8_9MICO</name>
<dbReference type="Gene3D" id="3.30.420.10">
    <property type="entry name" value="Ribonuclease H-like superfamily/Ribonuclease H"/>
    <property type="match status" value="1"/>
</dbReference>
<sequence length="306" mass="34046">DEMIAFIDRHRDHFGVEAICRVLGATERGFLTSRGYRAAKQRPASARAVRDEVLVEEIRRIHAENYGVYGYRKMHHAMRRAGWEVGRDQTARLMKAAGLCGIRRGRKVFTTSPAGGLDRRPDLVERNFTAAGPNQLWVADITYVRIPSGFCYTAFITDVFTRRIVGWAVATSLRTEALPLQALEQALQTSPAEASRTGLIHHSDRGSNYVSLAYSDALITAGVQASVGSVGDSYDNALAETVNGLYKAELIHRRRTWPSATAVEIATLDWVTWWNTKRLHEALDYRTPAEVEASYTHPTTTAPATV</sequence>
<evidence type="ECO:0000313" key="3">
    <source>
        <dbReference type="EMBL" id="MBP2382878.1"/>
    </source>
</evidence>
<dbReference type="InterPro" id="IPR001584">
    <property type="entry name" value="Integrase_cat-core"/>
</dbReference>
<dbReference type="PROSITE" id="PS50994">
    <property type="entry name" value="INTEGRASE"/>
    <property type="match status" value="1"/>
</dbReference>
<protein>
    <submittedName>
        <fullName evidence="3">Transposase InsO family protein</fullName>
    </submittedName>
</protein>
<evidence type="ECO:0000313" key="4">
    <source>
        <dbReference type="Proteomes" id="UP001519290"/>
    </source>
</evidence>
<proteinExistence type="predicted"/>
<evidence type="ECO:0000259" key="2">
    <source>
        <dbReference type="PROSITE" id="PS50994"/>
    </source>
</evidence>
<dbReference type="Pfam" id="PF00665">
    <property type="entry name" value="rve"/>
    <property type="match status" value="1"/>
</dbReference>